<protein>
    <submittedName>
        <fullName evidence="1">Uncharacterized protein</fullName>
    </submittedName>
</protein>
<organism evidence="1 2">
    <name type="scientific">Steinernema carpocapsae</name>
    <name type="common">Entomopathogenic nematode</name>
    <dbReference type="NCBI Taxonomy" id="34508"/>
    <lineage>
        <taxon>Eukaryota</taxon>
        <taxon>Metazoa</taxon>
        <taxon>Ecdysozoa</taxon>
        <taxon>Nematoda</taxon>
        <taxon>Chromadorea</taxon>
        <taxon>Rhabditida</taxon>
        <taxon>Tylenchina</taxon>
        <taxon>Panagrolaimomorpha</taxon>
        <taxon>Strongyloidoidea</taxon>
        <taxon>Steinernematidae</taxon>
        <taxon>Steinernema</taxon>
    </lineage>
</organism>
<accession>A0A4U8UPY6</accession>
<proteinExistence type="predicted"/>
<evidence type="ECO:0000313" key="2">
    <source>
        <dbReference type="Proteomes" id="UP000298663"/>
    </source>
</evidence>
<dbReference type="EMBL" id="AZBU02000001">
    <property type="protein sequence ID" value="TMS34809.1"/>
    <property type="molecule type" value="Genomic_DNA"/>
</dbReference>
<sequence>MPFPSKRRLAMAENFEKGRISIINKRIEADHQILDVLTVENRQLRAQLEEQKVLQIELRSAPERAEQREHSLEFPSLARLRKGQTLCDKLKVIVCRVLQFARTNCGQNAAQWTSSVTGIKRQTLRTYEQKTDIHLSVTSVEEGTLAYKLCPCSTASSNSFKDRAVDR</sequence>
<reference evidence="1 2" key="1">
    <citation type="journal article" date="2015" name="Genome Biol.">
        <title>Comparative genomics of Steinernema reveals deeply conserved gene regulatory networks.</title>
        <authorList>
            <person name="Dillman A.R."/>
            <person name="Macchietto M."/>
            <person name="Porter C.F."/>
            <person name="Rogers A."/>
            <person name="Williams B."/>
            <person name="Antoshechkin I."/>
            <person name="Lee M.M."/>
            <person name="Goodwin Z."/>
            <person name="Lu X."/>
            <person name="Lewis E.E."/>
            <person name="Goodrich-Blair H."/>
            <person name="Stock S.P."/>
            <person name="Adams B.J."/>
            <person name="Sternberg P.W."/>
            <person name="Mortazavi A."/>
        </authorList>
    </citation>
    <scope>NUCLEOTIDE SEQUENCE [LARGE SCALE GENOMIC DNA]</scope>
    <source>
        <strain evidence="1 2">ALL</strain>
    </source>
</reference>
<comment type="caution">
    <text evidence="1">The sequence shown here is derived from an EMBL/GenBank/DDBJ whole genome shotgun (WGS) entry which is preliminary data.</text>
</comment>
<reference evidence="1 2" key="2">
    <citation type="journal article" date="2019" name="G3 (Bethesda)">
        <title>Hybrid Assembly of the Genome of the Entomopathogenic Nematode Steinernema carpocapsae Identifies the X-Chromosome.</title>
        <authorList>
            <person name="Serra L."/>
            <person name="Macchietto M."/>
            <person name="Macias-Munoz A."/>
            <person name="McGill C.J."/>
            <person name="Rodriguez I.M."/>
            <person name="Rodriguez B."/>
            <person name="Murad R."/>
            <person name="Mortazavi A."/>
        </authorList>
    </citation>
    <scope>NUCLEOTIDE SEQUENCE [LARGE SCALE GENOMIC DNA]</scope>
    <source>
        <strain evidence="1 2">ALL</strain>
    </source>
</reference>
<name>A0A4U8UPY6_STECR</name>
<keyword evidence="2" id="KW-1185">Reference proteome</keyword>
<dbReference type="AlphaFoldDB" id="A0A4U8UPY6"/>
<gene>
    <name evidence="1" type="ORF">L596_002326</name>
</gene>
<dbReference type="Proteomes" id="UP000298663">
    <property type="component" value="Chromosome X"/>
</dbReference>
<evidence type="ECO:0000313" key="1">
    <source>
        <dbReference type="EMBL" id="TMS34809.1"/>
    </source>
</evidence>
<dbReference type="EMBL" id="CM016762">
    <property type="protein sequence ID" value="TMS34809.1"/>
    <property type="molecule type" value="Genomic_DNA"/>
</dbReference>